<dbReference type="PANTHER" id="PTHR48106">
    <property type="entry name" value="QUINONE OXIDOREDUCTASE PIG3-RELATED"/>
    <property type="match status" value="1"/>
</dbReference>
<dbReference type="SUPFAM" id="SSF53254">
    <property type="entry name" value="Phosphoglycerate mutase-like"/>
    <property type="match status" value="1"/>
</dbReference>
<dbReference type="EMBL" id="KD235898">
    <property type="protein sequence ID" value="EMS50018.1"/>
    <property type="molecule type" value="Genomic_DNA"/>
</dbReference>
<comment type="subunit">
    <text evidence="1">Homodimer.</text>
</comment>
<dbReference type="eggNOG" id="KOG1197">
    <property type="taxonomic scope" value="Eukaryota"/>
</dbReference>
<keyword evidence="2" id="KW-0521">NADP</keyword>
<evidence type="ECO:0000256" key="3">
    <source>
        <dbReference type="ARBA" id="ARBA00023002"/>
    </source>
</evidence>
<gene>
    <name evidence="5" type="ORF">TRIUR3_09107</name>
</gene>
<dbReference type="GO" id="GO:0003960">
    <property type="term" value="F:quinone reductase (NADPH) activity"/>
    <property type="evidence" value="ECO:0007669"/>
    <property type="project" value="InterPro"/>
</dbReference>
<dbReference type="STRING" id="4572.M7YHZ3"/>
<dbReference type="Pfam" id="PF00107">
    <property type="entry name" value="ADH_zinc_N"/>
    <property type="match status" value="1"/>
</dbReference>
<dbReference type="eggNOG" id="KOG3734">
    <property type="taxonomic scope" value="Eukaryota"/>
</dbReference>
<dbReference type="SUPFAM" id="SSF51735">
    <property type="entry name" value="NAD(P)-binding Rossmann-fold domains"/>
    <property type="match status" value="2"/>
</dbReference>
<dbReference type="InterPro" id="IPR020843">
    <property type="entry name" value="ER"/>
</dbReference>
<evidence type="ECO:0000256" key="2">
    <source>
        <dbReference type="ARBA" id="ARBA00022857"/>
    </source>
</evidence>
<accession>M7YHZ3</accession>
<dbReference type="CDD" id="cd05286">
    <property type="entry name" value="QOR2"/>
    <property type="match status" value="1"/>
</dbReference>
<dbReference type="InterPro" id="IPR047618">
    <property type="entry name" value="QOR-like"/>
</dbReference>
<dbReference type="Pfam" id="PF08240">
    <property type="entry name" value="ADH_N"/>
    <property type="match status" value="1"/>
</dbReference>
<evidence type="ECO:0000313" key="5">
    <source>
        <dbReference type="EMBL" id="EMS50018.1"/>
    </source>
</evidence>
<feature type="domain" description="Enoyl reductase (ER)" evidence="4">
    <location>
        <begin position="40"/>
        <end position="379"/>
    </location>
</feature>
<dbReference type="InterPro" id="IPR013154">
    <property type="entry name" value="ADH-like_N"/>
</dbReference>
<proteinExistence type="predicted"/>
<dbReference type="GO" id="GO:0035925">
    <property type="term" value="F:mRNA 3'-UTR AU-rich region binding"/>
    <property type="evidence" value="ECO:0007669"/>
    <property type="project" value="TreeGrafter"/>
</dbReference>
<dbReference type="Gene3D" id="3.40.50.720">
    <property type="entry name" value="NAD(P)-binding Rossmann-like Domain"/>
    <property type="match status" value="2"/>
</dbReference>
<name>M7YHZ3_TRIUA</name>
<dbReference type="GO" id="GO:0070402">
    <property type="term" value="F:NADPH binding"/>
    <property type="evidence" value="ECO:0007669"/>
    <property type="project" value="TreeGrafter"/>
</dbReference>
<dbReference type="SUPFAM" id="SSF50129">
    <property type="entry name" value="GroES-like"/>
    <property type="match status" value="1"/>
</dbReference>
<protein>
    <submittedName>
        <fullName evidence="5">Quinone oxidoreductase 1</fullName>
    </submittedName>
</protein>
<evidence type="ECO:0000256" key="1">
    <source>
        <dbReference type="ARBA" id="ARBA00011738"/>
    </source>
</evidence>
<dbReference type="OMA" id="CIACCNT"/>
<dbReference type="InterPro" id="IPR029033">
    <property type="entry name" value="His_PPase_superfam"/>
</dbReference>
<reference evidence="5" key="1">
    <citation type="journal article" date="2013" name="Nature">
        <title>Draft genome of the wheat A-genome progenitor Triticum urartu.</title>
        <authorList>
            <person name="Ling H.Q."/>
            <person name="Zhao S."/>
            <person name="Liu D."/>
            <person name="Wang J."/>
            <person name="Sun H."/>
            <person name="Zhang C."/>
            <person name="Fan H."/>
            <person name="Li D."/>
            <person name="Dong L."/>
            <person name="Tao Y."/>
            <person name="Gao C."/>
            <person name="Wu H."/>
            <person name="Li Y."/>
            <person name="Cui Y."/>
            <person name="Guo X."/>
            <person name="Zheng S."/>
            <person name="Wang B."/>
            <person name="Yu K."/>
            <person name="Liang Q."/>
            <person name="Yang W."/>
            <person name="Lou X."/>
            <person name="Chen J."/>
            <person name="Feng M."/>
            <person name="Jian J."/>
            <person name="Zhang X."/>
            <person name="Luo G."/>
            <person name="Jiang Y."/>
            <person name="Liu J."/>
            <person name="Wang Z."/>
            <person name="Sha Y."/>
            <person name="Zhang B."/>
            <person name="Wu H."/>
            <person name="Tang D."/>
            <person name="Shen Q."/>
            <person name="Xue P."/>
            <person name="Zou S."/>
            <person name="Wang X."/>
            <person name="Liu X."/>
            <person name="Wang F."/>
            <person name="Yang Y."/>
            <person name="An X."/>
            <person name="Dong Z."/>
            <person name="Zhang K."/>
            <person name="Zhang X."/>
            <person name="Luo M.C."/>
            <person name="Dvorak J."/>
            <person name="Tong Y."/>
            <person name="Wang J."/>
            <person name="Yang H."/>
            <person name="Li Z."/>
            <person name="Wang D."/>
            <person name="Zhang A."/>
            <person name="Wang J."/>
        </authorList>
    </citation>
    <scope>NUCLEOTIDE SEQUENCE</scope>
</reference>
<dbReference type="Gene3D" id="3.40.50.1240">
    <property type="entry name" value="Phosphoglycerate mutase-like"/>
    <property type="match status" value="1"/>
</dbReference>
<dbReference type="InterPro" id="IPR011032">
    <property type="entry name" value="GroES-like_sf"/>
</dbReference>
<organism evidence="5">
    <name type="scientific">Triticum urartu</name>
    <name type="common">Red wild einkorn</name>
    <name type="synonym">Crithodium urartu</name>
    <dbReference type="NCBI Taxonomy" id="4572"/>
    <lineage>
        <taxon>Eukaryota</taxon>
        <taxon>Viridiplantae</taxon>
        <taxon>Streptophyta</taxon>
        <taxon>Embryophyta</taxon>
        <taxon>Tracheophyta</taxon>
        <taxon>Spermatophyta</taxon>
        <taxon>Magnoliopsida</taxon>
        <taxon>Liliopsida</taxon>
        <taxon>Poales</taxon>
        <taxon>Poaceae</taxon>
        <taxon>BOP clade</taxon>
        <taxon>Pooideae</taxon>
        <taxon>Triticodae</taxon>
        <taxon>Triticeae</taxon>
        <taxon>Triticinae</taxon>
        <taxon>Triticum</taxon>
    </lineage>
</organism>
<dbReference type="InterPro" id="IPR036291">
    <property type="entry name" value="NAD(P)-bd_dom_sf"/>
</dbReference>
<keyword evidence="3" id="KW-0560">Oxidoreductase</keyword>
<dbReference type="InterPro" id="IPR013149">
    <property type="entry name" value="ADH-like_C"/>
</dbReference>
<dbReference type="Gene3D" id="3.90.180.10">
    <property type="entry name" value="Medium-chain alcohol dehydrogenases, catalytic domain"/>
    <property type="match status" value="1"/>
</dbReference>
<dbReference type="SMART" id="SM00829">
    <property type="entry name" value="PKS_ER"/>
    <property type="match status" value="1"/>
</dbReference>
<evidence type="ECO:0000259" key="4">
    <source>
        <dbReference type="SMART" id="SM00829"/>
    </source>
</evidence>
<dbReference type="GO" id="GO:0005829">
    <property type="term" value="C:cytosol"/>
    <property type="evidence" value="ECO:0007669"/>
    <property type="project" value="TreeGrafter"/>
</dbReference>
<dbReference type="AlphaFoldDB" id="M7YHZ3"/>
<dbReference type="PANTHER" id="PTHR48106:SF13">
    <property type="entry name" value="QUINONE OXIDOREDUCTASE-RELATED"/>
    <property type="match status" value="1"/>
</dbReference>
<sequence length="589" mass="62130">MASFVCDVDAARAANCRSELTDESIPTPCIACCNTMLVGHNTKALRWEEVEVGEPGDGEIRIRNTAIGVNFIDVYFRKGVYPAPLPFTPGMEAVGVVTAVGPGLTGRKVGDVVAYAGKPMGSYAEEQIIPADVAVPVPPSVNHKTAAAIMLKGMTVHMLVRRIFKVETGHTVLVHAAAGGVGSLLCQWANALGATVIGTVSNEEKASHAHFDGCHHVIIYTKEDVATRVKEITGGKGVNVVYDSVGKDTYKEDVATRVKEITGGKGVNVVYDSVGKDTYKASLECLASRGFLVSFGQSSGSPDPISMGDLAAKSLFLTRPSVMHYTGTRDELLEAAGEVFANVANGVLHTRVKHTYPLSEAARAHADLEARKTSGSAAADGYALHRVLVSPFHRCLQTAAQAVAALCAVPDDAALAAVLDSSANVPLDASRVKVSIEYGLSEMMNVEAMGALVSQVAPSVEKWFPNLAELEAVLPPGTIDHSTQPLFPEVPKWGESVRGARIRYASVIKALADKYPGENLLLVTHGEGVGSSVACFGATGMEVYEVEYCAYAVLEKQPLQPGGEGDGESVLKVVADRSGPTTGIHYLVT</sequence>